<feature type="domain" description="Protein FecR C-terminal" evidence="3">
    <location>
        <begin position="252"/>
        <end position="319"/>
    </location>
</feature>
<dbReference type="GO" id="GO:0016989">
    <property type="term" value="F:sigma factor antagonist activity"/>
    <property type="evidence" value="ECO:0007669"/>
    <property type="project" value="TreeGrafter"/>
</dbReference>
<comment type="caution">
    <text evidence="4">The sequence shown here is derived from an EMBL/GenBank/DDBJ whole genome shotgun (WGS) entry which is preliminary data.</text>
</comment>
<evidence type="ECO:0000259" key="2">
    <source>
        <dbReference type="Pfam" id="PF04773"/>
    </source>
</evidence>
<dbReference type="PANTHER" id="PTHR30273:SF2">
    <property type="entry name" value="PROTEIN FECR"/>
    <property type="match status" value="1"/>
</dbReference>
<sequence length="327" mass="37634">MTDLFNKLYSQFLNGNTNRERFKDFKESLNQLPDTELAKSMEDFWQKNDHFPAMDAQRKQDLRNKLHEQIVPQQKKTFVQWYRIAAAIAVITLLSVTGWNISVMQKQPSGEPFLAEVPSGNKVQLTLPDKSAVKLNSASSLSYTYQNGKRVVKLTGEGYFHVSKDKEHPFVVQVGDLNIEVLGTSFNVHSCEDDHSIETSLIEGSIRLYDSRYPSETFILKPNQKAVYSNDRKISLYNTDNLKETAWTRDHLVFESEKLSTVFHKIERWYGVKIELLCPEIAGDRISGSFKNEQLPYVMEALKIQYGFDYEITGNNITINKSNKLNK</sequence>
<dbReference type="EMBL" id="AQHW01000003">
    <property type="protein sequence ID" value="KKB59697.1"/>
    <property type="molecule type" value="Genomic_DNA"/>
</dbReference>
<dbReference type="RefSeq" id="WP_028728613.1">
    <property type="nucleotide sequence ID" value="NZ_AUAE01000034.1"/>
</dbReference>
<organism evidence="4 5">
    <name type="scientific">Parabacteroides gordonii MS-1 = DSM 23371</name>
    <dbReference type="NCBI Taxonomy" id="1203610"/>
    <lineage>
        <taxon>Bacteria</taxon>
        <taxon>Pseudomonadati</taxon>
        <taxon>Bacteroidota</taxon>
        <taxon>Bacteroidia</taxon>
        <taxon>Bacteroidales</taxon>
        <taxon>Tannerellaceae</taxon>
        <taxon>Parabacteroides</taxon>
    </lineage>
</organism>
<feature type="transmembrane region" description="Helical" evidence="1">
    <location>
        <begin position="81"/>
        <end position="101"/>
    </location>
</feature>
<gene>
    <name evidence="4" type="ORF">HMPREF1536_00678</name>
</gene>
<dbReference type="Gene3D" id="2.60.120.1440">
    <property type="match status" value="1"/>
</dbReference>
<name>A0A0F5JQK2_9BACT</name>
<feature type="domain" description="FecR protein" evidence="2">
    <location>
        <begin position="117"/>
        <end position="207"/>
    </location>
</feature>
<dbReference type="InterPro" id="IPR006860">
    <property type="entry name" value="FecR"/>
</dbReference>
<evidence type="ECO:0008006" key="6">
    <source>
        <dbReference type="Google" id="ProtNLM"/>
    </source>
</evidence>
<accession>A0A0F5JQK2</accession>
<proteinExistence type="predicted"/>
<dbReference type="InterPro" id="IPR032508">
    <property type="entry name" value="FecR_C"/>
</dbReference>
<dbReference type="AlphaFoldDB" id="A0A0F5JQK2"/>
<dbReference type="PIRSF" id="PIRSF018266">
    <property type="entry name" value="FecR"/>
    <property type="match status" value="1"/>
</dbReference>
<dbReference type="PATRIC" id="fig|1203610.3.peg.702"/>
<dbReference type="PANTHER" id="PTHR30273">
    <property type="entry name" value="PERIPLASMIC SIGNAL SENSOR AND SIGMA FACTOR ACTIVATOR FECR-RELATED"/>
    <property type="match status" value="1"/>
</dbReference>
<evidence type="ECO:0000259" key="3">
    <source>
        <dbReference type="Pfam" id="PF16344"/>
    </source>
</evidence>
<dbReference type="Gene3D" id="3.55.50.30">
    <property type="match status" value="1"/>
</dbReference>
<keyword evidence="1" id="KW-0472">Membrane</keyword>
<dbReference type="STRING" id="1203610.HMPREF1536_00678"/>
<evidence type="ECO:0000313" key="5">
    <source>
        <dbReference type="Proteomes" id="UP000033035"/>
    </source>
</evidence>
<reference evidence="4 5" key="1">
    <citation type="submission" date="2013-04" db="EMBL/GenBank/DDBJ databases">
        <title>The Genome Sequence of Parabacteroides gordonii DSM 23371.</title>
        <authorList>
            <consortium name="The Broad Institute Genomics Platform"/>
            <person name="Earl A."/>
            <person name="Ward D."/>
            <person name="Feldgarden M."/>
            <person name="Gevers D."/>
            <person name="Martens E."/>
            <person name="Sakamoto M."/>
            <person name="Benno Y."/>
            <person name="Suzuki N."/>
            <person name="Matsunaga N."/>
            <person name="Koshihara K."/>
            <person name="Seki M."/>
            <person name="Komiya H."/>
            <person name="Walker B."/>
            <person name="Young S."/>
            <person name="Zeng Q."/>
            <person name="Gargeya S."/>
            <person name="Fitzgerald M."/>
            <person name="Haas B."/>
            <person name="Abouelleil A."/>
            <person name="Allen A.W."/>
            <person name="Alvarado L."/>
            <person name="Arachchi H.M."/>
            <person name="Berlin A.M."/>
            <person name="Chapman S.B."/>
            <person name="Gainer-Dewar J."/>
            <person name="Goldberg J."/>
            <person name="Griggs A."/>
            <person name="Gujja S."/>
            <person name="Hansen M."/>
            <person name="Howarth C."/>
            <person name="Imamovic A."/>
            <person name="Ireland A."/>
            <person name="Larimer J."/>
            <person name="McCowan C."/>
            <person name="Murphy C."/>
            <person name="Pearson M."/>
            <person name="Poon T.W."/>
            <person name="Priest M."/>
            <person name="Roberts A."/>
            <person name="Saif S."/>
            <person name="Shea T."/>
            <person name="Sisk P."/>
            <person name="Sykes S."/>
            <person name="Wortman J."/>
            <person name="Nusbaum C."/>
            <person name="Birren B."/>
        </authorList>
    </citation>
    <scope>NUCLEOTIDE SEQUENCE [LARGE SCALE GENOMIC DNA]</scope>
    <source>
        <strain evidence="4 5">MS-1</strain>
    </source>
</reference>
<dbReference type="Pfam" id="PF16344">
    <property type="entry name" value="FecR_C"/>
    <property type="match status" value="1"/>
</dbReference>
<keyword evidence="5" id="KW-1185">Reference proteome</keyword>
<dbReference type="Pfam" id="PF04773">
    <property type="entry name" value="FecR"/>
    <property type="match status" value="1"/>
</dbReference>
<evidence type="ECO:0000256" key="1">
    <source>
        <dbReference type="SAM" id="Phobius"/>
    </source>
</evidence>
<evidence type="ECO:0000313" key="4">
    <source>
        <dbReference type="EMBL" id="KKB59697.1"/>
    </source>
</evidence>
<dbReference type="InterPro" id="IPR012373">
    <property type="entry name" value="Ferrdict_sens_TM"/>
</dbReference>
<dbReference type="HOGENOM" id="CLU_050192_2_3_10"/>
<protein>
    <recommendedName>
        <fullName evidence="6">FecR protein domain-containing protein</fullName>
    </recommendedName>
</protein>
<dbReference type="Proteomes" id="UP000033035">
    <property type="component" value="Unassembled WGS sequence"/>
</dbReference>
<keyword evidence="1" id="KW-0812">Transmembrane</keyword>
<keyword evidence="1" id="KW-1133">Transmembrane helix</keyword>